<organism evidence="1">
    <name type="scientific">Candidatus Nanosynbacter sp. TM7-074</name>
    <dbReference type="NCBI Taxonomy" id="3158573"/>
    <lineage>
        <taxon>Bacteria</taxon>
        <taxon>Candidatus Saccharimonadota</taxon>
        <taxon>Candidatus Saccharimonadia</taxon>
        <taxon>Candidatus Nanosynbacterales</taxon>
        <taxon>Candidatus Nanosynbacteraceae</taxon>
        <taxon>Candidatus Nanosynbacter</taxon>
    </lineage>
</organism>
<evidence type="ECO:0008006" key="2">
    <source>
        <dbReference type="Google" id="ProtNLM"/>
    </source>
</evidence>
<dbReference type="AlphaFoldDB" id="A0AB39JBY9"/>
<dbReference type="RefSeq" id="WP_368999998.1">
    <property type="nucleotide sequence ID" value="NZ_CP158487.1"/>
</dbReference>
<proteinExistence type="predicted"/>
<name>A0AB39JBY9_9BACT</name>
<protein>
    <recommendedName>
        <fullName evidence="2">Four helix bundle protein</fullName>
    </recommendedName>
</protein>
<gene>
    <name evidence="1" type="ORF">TM074_02120</name>
</gene>
<dbReference type="EMBL" id="CP158487">
    <property type="protein sequence ID" value="XDN89487.1"/>
    <property type="molecule type" value="Genomic_DNA"/>
</dbReference>
<sequence length="116" mass="13268">MKVKDMNSKNYMHEITESAKTARVAWEVLKDLIDGKFYSEDPDKRSRFETAIESVETGTSRLVRILEEYNEGEAGEKRLMQKVSIEAGLIALEFNVIKRASKSAPPPRKVARKRHS</sequence>
<accession>A0AB39JBY9</accession>
<reference evidence="1" key="1">
    <citation type="submission" date="2024-06" db="EMBL/GenBank/DDBJ databases">
        <authorList>
            <person name="Atkinson C."/>
            <person name="McLean J."/>
            <person name="Gallagher L."/>
            <person name="Bor B."/>
            <person name="Mougous J."/>
        </authorList>
    </citation>
    <scope>NUCLEOTIDE SEQUENCE</scope>
    <source>
        <strain evidence="1">TM7-074</strain>
    </source>
</reference>
<evidence type="ECO:0000313" key="1">
    <source>
        <dbReference type="EMBL" id="XDN89487.1"/>
    </source>
</evidence>